<dbReference type="InterPro" id="IPR007192">
    <property type="entry name" value="APC8"/>
</dbReference>
<dbReference type="Pfam" id="PF05994">
    <property type="entry name" value="FragX_IP"/>
    <property type="match status" value="1"/>
</dbReference>
<dbReference type="EMBL" id="JXJN01014097">
    <property type="status" value="NOT_ANNOTATED_CDS"/>
    <property type="molecule type" value="Genomic_DNA"/>
</dbReference>
<dbReference type="GO" id="GO:0005794">
    <property type="term" value="C:Golgi apparatus"/>
    <property type="evidence" value="ECO:0007669"/>
    <property type="project" value="TreeGrafter"/>
</dbReference>
<dbReference type="GO" id="GO:0005770">
    <property type="term" value="C:late endosome"/>
    <property type="evidence" value="ECO:0007669"/>
    <property type="project" value="TreeGrafter"/>
</dbReference>
<dbReference type="VEuPathDB" id="VectorBase:GPPI029762"/>
<dbReference type="STRING" id="67801.A0A1B0BGZ9"/>
<feature type="domain" description="Cdc23" evidence="1">
    <location>
        <begin position="82"/>
        <end position="175"/>
    </location>
</feature>
<reference evidence="2" key="2">
    <citation type="submission" date="2020-05" db="UniProtKB">
        <authorList>
            <consortium name="EnsemblMetazoa"/>
        </authorList>
    </citation>
    <scope>IDENTIFICATION</scope>
    <source>
        <strain evidence="2">IAEA</strain>
    </source>
</reference>
<dbReference type="PANTHER" id="PTHR21481">
    <property type="entry name" value="PROTEIN CLEC16A"/>
    <property type="match status" value="1"/>
</dbReference>
<dbReference type="EnsemblMetazoa" id="GPPI029762-RA">
    <property type="protein sequence ID" value="GPPI029762-PA"/>
    <property type="gene ID" value="GPPI029762"/>
</dbReference>
<evidence type="ECO:0000259" key="1">
    <source>
        <dbReference type="Pfam" id="PF04049"/>
    </source>
</evidence>
<dbReference type="GO" id="GO:1901096">
    <property type="term" value="P:regulation of autophagosome maturation"/>
    <property type="evidence" value="ECO:0007669"/>
    <property type="project" value="TreeGrafter"/>
</dbReference>
<sequence>MFRSRSWFGGAWNKSKNRLSLEHLKYLYSIIEKNTTVSENGFAGRIRSISKILIWGDQHDKDDFFKVLDAKRELRQGIVECQKWLAEMCHGLAEVDIDGGDEKDNFGIKMLEGIAPKEYDNYFLAKCYFDVREYDRAAHLVRNASSPVPRFLHLYATYMAVEKRRMDSTTDQSNLNDSGPGCTPTIFCFVEKLGTAKQAMIAREGDLLTRERLCCGLSIFEVTLNRIKSYLDDPGLDYRQLMALFMLMNVQNFIVYARLCNLFIVYR</sequence>
<dbReference type="PANTHER" id="PTHR21481:SF0">
    <property type="entry name" value="PROTEIN CLEC16A"/>
    <property type="match status" value="1"/>
</dbReference>
<dbReference type="InterPro" id="IPR039272">
    <property type="entry name" value="CLEC16A/TT9"/>
</dbReference>
<keyword evidence="3" id="KW-1185">Reference proteome</keyword>
<organism evidence="2 3">
    <name type="scientific">Glossina palpalis gambiensis</name>
    <dbReference type="NCBI Taxonomy" id="67801"/>
    <lineage>
        <taxon>Eukaryota</taxon>
        <taxon>Metazoa</taxon>
        <taxon>Ecdysozoa</taxon>
        <taxon>Arthropoda</taxon>
        <taxon>Hexapoda</taxon>
        <taxon>Insecta</taxon>
        <taxon>Pterygota</taxon>
        <taxon>Neoptera</taxon>
        <taxon>Endopterygota</taxon>
        <taxon>Diptera</taxon>
        <taxon>Brachycera</taxon>
        <taxon>Muscomorpha</taxon>
        <taxon>Hippoboscoidea</taxon>
        <taxon>Glossinidae</taxon>
        <taxon>Glossina</taxon>
    </lineage>
</organism>
<dbReference type="GO" id="GO:0005680">
    <property type="term" value="C:anaphase-promoting complex"/>
    <property type="evidence" value="ECO:0007669"/>
    <property type="project" value="InterPro"/>
</dbReference>
<dbReference type="Proteomes" id="UP000092460">
    <property type="component" value="Unassembled WGS sequence"/>
</dbReference>
<evidence type="ECO:0000313" key="3">
    <source>
        <dbReference type="Proteomes" id="UP000092460"/>
    </source>
</evidence>
<dbReference type="GO" id="GO:0031267">
    <property type="term" value="F:small GTPase binding"/>
    <property type="evidence" value="ECO:0007669"/>
    <property type="project" value="InterPro"/>
</dbReference>
<name>A0A1B0BGZ9_9MUSC</name>
<dbReference type="InterPro" id="IPR011990">
    <property type="entry name" value="TPR-like_helical_dom_sf"/>
</dbReference>
<protein>
    <recommendedName>
        <fullName evidence="1">Cdc23 domain-containing protein</fullName>
    </recommendedName>
</protein>
<reference evidence="3" key="1">
    <citation type="submission" date="2015-01" db="EMBL/GenBank/DDBJ databases">
        <authorList>
            <person name="Aksoy S."/>
            <person name="Warren W."/>
            <person name="Wilson R.K."/>
        </authorList>
    </citation>
    <scope>NUCLEOTIDE SEQUENCE [LARGE SCALE GENOMIC DNA]</scope>
    <source>
        <strain evidence="3">IAEA</strain>
    </source>
</reference>
<evidence type="ECO:0000313" key="2">
    <source>
        <dbReference type="EnsemblMetazoa" id="GPPI029762-PA"/>
    </source>
</evidence>
<dbReference type="AlphaFoldDB" id="A0A1B0BGZ9"/>
<dbReference type="Pfam" id="PF04049">
    <property type="entry name" value="ANAPC8"/>
    <property type="match status" value="1"/>
</dbReference>
<dbReference type="GO" id="GO:0030833">
    <property type="term" value="P:regulation of actin filament polymerization"/>
    <property type="evidence" value="ECO:0007669"/>
    <property type="project" value="InterPro"/>
</dbReference>
<dbReference type="InterPro" id="IPR008081">
    <property type="entry name" value="Cytoplasmic_FMR1-int"/>
</dbReference>
<accession>A0A1B0BGZ9</accession>
<dbReference type="Gene3D" id="1.25.40.10">
    <property type="entry name" value="Tetratricopeptide repeat domain"/>
    <property type="match status" value="1"/>
</dbReference>
<dbReference type="GO" id="GO:0007034">
    <property type="term" value="P:vacuolar transport"/>
    <property type="evidence" value="ECO:0007669"/>
    <property type="project" value="TreeGrafter"/>
</dbReference>
<proteinExistence type="predicted"/>
<dbReference type="GO" id="GO:0016197">
    <property type="term" value="P:endosomal transport"/>
    <property type="evidence" value="ECO:0007669"/>
    <property type="project" value="TreeGrafter"/>
</dbReference>